<protein>
    <submittedName>
        <fullName evidence="1">Uncharacterized protein</fullName>
    </submittedName>
</protein>
<dbReference type="EMBL" id="LSYV01000122">
    <property type="protein sequence ID" value="KXZ42727.1"/>
    <property type="molecule type" value="Genomic_DNA"/>
</dbReference>
<evidence type="ECO:0000313" key="2">
    <source>
        <dbReference type="Proteomes" id="UP000075714"/>
    </source>
</evidence>
<name>A0A150FYR6_GONPE</name>
<proteinExistence type="predicted"/>
<dbReference type="AlphaFoldDB" id="A0A150FYR6"/>
<dbReference type="OrthoDB" id="549599at2759"/>
<comment type="caution">
    <text evidence="1">The sequence shown here is derived from an EMBL/GenBank/DDBJ whole genome shotgun (WGS) entry which is preliminary data.</text>
</comment>
<keyword evidence="2" id="KW-1185">Reference proteome</keyword>
<sequence>MTLREVANTLWGMGKIKFELASVEPVGSFLAKELEDRIMALTERDGLKDPRDAEQLWYGLSHVSYTWDSAVLHSLLSRTLRDMGSWDDLKSLTQTCERITLMTERNIIKLHQTQREQIQAALLAAIPKADPGDLAMAVESLMFTAKQLGISLPPGTIKHLYNCVLTMPQQQGRQRVATGSASTLYSFTSLGYQPTLEEMVVWEQRLLGSLPQQGGASSQSDQSWVFLALSSCRNYMPAPKVKARLKALAEGLPQGCSPGIRTRTLLACKNWGVTFVSGVAERLEGRYKR</sequence>
<gene>
    <name evidence="1" type="ORF">GPECTOR_122g468</name>
</gene>
<accession>A0A150FYR6</accession>
<reference evidence="2" key="1">
    <citation type="journal article" date="2016" name="Nat. Commun.">
        <title>The Gonium pectorale genome demonstrates co-option of cell cycle regulation during the evolution of multicellularity.</title>
        <authorList>
            <person name="Hanschen E.R."/>
            <person name="Marriage T.N."/>
            <person name="Ferris P.J."/>
            <person name="Hamaji T."/>
            <person name="Toyoda A."/>
            <person name="Fujiyama A."/>
            <person name="Neme R."/>
            <person name="Noguchi H."/>
            <person name="Minakuchi Y."/>
            <person name="Suzuki M."/>
            <person name="Kawai-Toyooka H."/>
            <person name="Smith D.R."/>
            <person name="Sparks H."/>
            <person name="Anderson J."/>
            <person name="Bakaric R."/>
            <person name="Luria V."/>
            <person name="Karger A."/>
            <person name="Kirschner M.W."/>
            <person name="Durand P.M."/>
            <person name="Michod R.E."/>
            <person name="Nozaki H."/>
            <person name="Olson B.J."/>
        </authorList>
    </citation>
    <scope>NUCLEOTIDE SEQUENCE [LARGE SCALE GENOMIC DNA]</scope>
    <source>
        <strain evidence="2">NIES-2863</strain>
    </source>
</reference>
<evidence type="ECO:0000313" key="1">
    <source>
        <dbReference type="EMBL" id="KXZ42727.1"/>
    </source>
</evidence>
<organism evidence="1 2">
    <name type="scientific">Gonium pectorale</name>
    <name type="common">Green alga</name>
    <dbReference type="NCBI Taxonomy" id="33097"/>
    <lineage>
        <taxon>Eukaryota</taxon>
        <taxon>Viridiplantae</taxon>
        <taxon>Chlorophyta</taxon>
        <taxon>core chlorophytes</taxon>
        <taxon>Chlorophyceae</taxon>
        <taxon>CS clade</taxon>
        <taxon>Chlamydomonadales</taxon>
        <taxon>Volvocaceae</taxon>
        <taxon>Gonium</taxon>
    </lineage>
</organism>
<dbReference type="Proteomes" id="UP000075714">
    <property type="component" value="Unassembled WGS sequence"/>
</dbReference>